<dbReference type="InterPro" id="IPR035093">
    <property type="entry name" value="RelE/ParE_toxin_dom_sf"/>
</dbReference>
<dbReference type="AlphaFoldDB" id="A0A418XW42"/>
<dbReference type="NCBIfam" id="TIGR02116">
    <property type="entry name" value="toxin_Txe_YoeB"/>
    <property type="match status" value="1"/>
</dbReference>
<organism evidence="7 8">
    <name type="scientific">Massilia cavernae</name>
    <dbReference type="NCBI Taxonomy" id="2320864"/>
    <lineage>
        <taxon>Bacteria</taxon>
        <taxon>Pseudomonadati</taxon>
        <taxon>Pseudomonadota</taxon>
        <taxon>Betaproteobacteria</taxon>
        <taxon>Burkholderiales</taxon>
        <taxon>Oxalobacteraceae</taxon>
        <taxon>Telluria group</taxon>
        <taxon>Massilia</taxon>
    </lineage>
</organism>
<dbReference type="GO" id="GO:0016787">
    <property type="term" value="F:hydrolase activity"/>
    <property type="evidence" value="ECO:0007669"/>
    <property type="project" value="UniProtKB-KW"/>
</dbReference>
<gene>
    <name evidence="7" type="ORF">D3872_10605</name>
</gene>
<evidence type="ECO:0000256" key="5">
    <source>
        <dbReference type="ARBA" id="ARBA00022801"/>
    </source>
</evidence>
<dbReference type="PANTHER" id="PTHR38039">
    <property type="entry name" value="TOXIN YOEB"/>
    <property type="match status" value="1"/>
</dbReference>
<evidence type="ECO:0000256" key="2">
    <source>
        <dbReference type="ARBA" id="ARBA00022649"/>
    </source>
</evidence>
<dbReference type="Pfam" id="PF06769">
    <property type="entry name" value="YoeB_toxin"/>
    <property type="match status" value="1"/>
</dbReference>
<sequence length="101" mass="12052">MKNKKAANKQQSKNAVLSWSDEAWEDYLYWHEEDPSYVTKINDLIKDCLYDPFRGIGKPEPLKGDLTGFWSRRIDRQHRLVYLPHEGCIYIAACRFHYDEK</sequence>
<evidence type="ECO:0000256" key="6">
    <source>
        <dbReference type="ARBA" id="ARBA00030388"/>
    </source>
</evidence>
<keyword evidence="3" id="KW-0540">Nuclease</keyword>
<dbReference type="InterPro" id="IPR009614">
    <property type="entry name" value="YoeB_toxin"/>
</dbReference>
<dbReference type="GO" id="GO:0004519">
    <property type="term" value="F:endonuclease activity"/>
    <property type="evidence" value="ECO:0007669"/>
    <property type="project" value="UniProtKB-KW"/>
</dbReference>
<dbReference type="OrthoDB" id="9801102at2"/>
<name>A0A418XW42_9BURK</name>
<keyword evidence="8" id="KW-1185">Reference proteome</keyword>
<comment type="caution">
    <text evidence="7">The sequence shown here is derived from an EMBL/GenBank/DDBJ whole genome shotgun (WGS) entry which is preliminary data.</text>
</comment>
<evidence type="ECO:0000256" key="1">
    <source>
        <dbReference type="ARBA" id="ARBA00008172"/>
    </source>
</evidence>
<reference evidence="7 8" key="1">
    <citation type="submission" date="2018-09" db="EMBL/GenBank/DDBJ databases">
        <authorList>
            <person name="Zhu H."/>
        </authorList>
    </citation>
    <scope>NUCLEOTIDE SEQUENCE [LARGE SCALE GENOMIC DNA]</scope>
    <source>
        <strain evidence="7 8">K1S02-61</strain>
    </source>
</reference>
<accession>A0A418XW42</accession>
<dbReference type="Gene3D" id="3.30.2310.20">
    <property type="entry name" value="RelE-like"/>
    <property type="match status" value="1"/>
</dbReference>
<evidence type="ECO:0000313" key="8">
    <source>
        <dbReference type="Proteomes" id="UP000284006"/>
    </source>
</evidence>
<protein>
    <recommendedName>
        <fullName evidence="6">Putative mRNA interferase YoeB</fullName>
    </recommendedName>
</protein>
<proteinExistence type="inferred from homology"/>
<evidence type="ECO:0000256" key="4">
    <source>
        <dbReference type="ARBA" id="ARBA00022759"/>
    </source>
</evidence>
<keyword evidence="4" id="KW-0255">Endonuclease</keyword>
<evidence type="ECO:0000313" key="7">
    <source>
        <dbReference type="EMBL" id="RJG16977.1"/>
    </source>
</evidence>
<dbReference type="RefSeq" id="WP_119810739.1">
    <property type="nucleotide sequence ID" value="NZ_QYUP01000103.1"/>
</dbReference>
<keyword evidence="5" id="KW-0378">Hydrolase</keyword>
<keyword evidence="2" id="KW-1277">Toxin-antitoxin system</keyword>
<dbReference type="EMBL" id="QYUP01000103">
    <property type="protein sequence ID" value="RJG16977.1"/>
    <property type="molecule type" value="Genomic_DNA"/>
</dbReference>
<comment type="similarity">
    <text evidence="1">Belongs to the YoeB family.</text>
</comment>
<dbReference type="GO" id="GO:0098795">
    <property type="term" value="P:global gene silencing by mRNA cleavage"/>
    <property type="evidence" value="ECO:0007669"/>
    <property type="project" value="TreeGrafter"/>
</dbReference>
<dbReference type="SUPFAM" id="SSF143011">
    <property type="entry name" value="RelE-like"/>
    <property type="match status" value="1"/>
</dbReference>
<dbReference type="GO" id="GO:0006401">
    <property type="term" value="P:RNA catabolic process"/>
    <property type="evidence" value="ECO:0007669"/>
    <property type="project" value="InterPro"/>
</dbReference>
<dbReference type="PANTHER" id="PTHR38039:SF1">
    <property type="entry name" value="TOXIN YOEB"/>
    <property type="match status" value="1"/>
</dbReference>
<evidence type="ECO:0000256" key="3">
    <source>
        <dbReference type="ARBA" id="ARBA00022722"/>
    </source>
</evidence>
<dbReference type="Proteomes" id="UP000284006">
    <property type="component" value="Unassembled WGS sequence"/>
</dbReference>